<protein>
    <submittedName>
        <fullName evidence="9">Aerotaxis receptor</fullName>
    </submittedName>
</protein>
<dbReference type="PANTHER" id="PTHR32089:SF74">
    <property type="entry name" value="METHYL-ACCEPTING CHEMOTAXIS PROTEIN AER"/>
    <property type="match status" value="1"/>
</dbReference>
<organism evidence="9 10">
    <name type="scientific">Phytopseudomonas flavescens</name>
    <dbReference type="NCBI Taxonomy" id="29435"/>
    <lineage>
        <taxon>Bacteria</taxon>
        <taxon>Pseudomonadati</taxon>
        <taxon>Pseudomonadota</taxon>
        <taxon>Gammaproteobacteria</taxon>
        <taxon>Pseudomonadales</taxon>
        <taxon>Pseudomonadaceae</taxon>
        <taxon>Phytopseudomonas</taxon>
    </lineage>
</organism>
<dbReference type="Pfam" id="PF08447">
    <property type="entry name" value="PAS_3"/>
    <property type="match status" value="1"/>
</dbReference>
<dbReference type="InterPro" id="IPR035965">
    <property type="entry name" value="PAS-like_dom_sf"/>
</dbReference>
<dbReference type="PRINTS" id="PR00260">
    <property type="entry name" value="CHEMTRNSDUCR"/>
</dbReference>
<dbReference type="SMART" id="SM00283">
    <property type="entry name" value="MA"/>
    <property type="match status" value="1"/>
</dbReference>
<dbReference type="AlphaFoldDB" id="A0A7Y9XMW7"/>
<dbReference type="PROSITE" id="PS50111">
    <property type="entry name" value="CHEMOTAXIS_TRANSDUC_2"/>
    <property type="match status" value="1"/>
</dbReference>
<evidence type="ECO:0000313" key="9">
    <source>
        <dbReference type="EMBL" id="NYH74306.1"/>
    </source>
</evidence>
<proteinExistence type="inferred from homology"/>
<evidence type="ECO:0000256" key="4">
    <source>
        <dbReference type="ARBA" id="ARBA00023136"/>
    </source>
</evidence>
<evidence type="ECO:0000313" key="10">
    <source>
        <dbReference type="Proteomes" id="UP000578688"/>
    </source>
</evidence>
<dbReference type="Gene3D" id="3.30.450.20">
    <property type="entry name" value="PAS domain"/>
    <property type="match status" value="1"/>
</dbReference>
<name>A0A7Y9XMW7_9GAMM</name>
<dbReference type="EMBL" id="JACBYV010000001">
    <property type="protein sequence ID" value="NYH74306.1"/>
    <property type="molecule type" value="Genomic_DNA"/>
</dbReference>
<dbReference type="CDD" id="cd00130">
    <property type="entry name" value="PAS"/>
    <property type="match status" value="1"/>
</dbReference>
<evidence type="ECO:0000256" key="2">
    <source>
        <dbReference type="ARBA" id="ARBA00022692"/>
    </source>
</evidence>
<dbReference type="SUPFAM" id="SSF58104">
    <property type="entry name" value="Methyl-accepting chemotaxis protein (MCP) signaling domain"/>
    <property type="match status" value="1"/>
</dbReference>
<dbReference type="Gene3D" id="1.10.287.950">
    <property type="entry name" value="Methyl-accepting chemotaxis protein"/>
    <property type="match status" value="1"/>
</dbReference>
<reference evidence="9 10" key="1">
    <citation type="submission" date="2020-07" db="EMBL/GenBank/DDBJ databases">
        <title>Genomic analyses of the natural microbiome of Caenorhabditis elegans.</title>
        <authorList>
            <person name="Samuel B."/>
        </authorList>
    </citation>
    <scope>NUCLEOTIDE SEQUENCE [LARGE SCALE GENOMIC DNA]</scope>
    <source>
        <strain evidence="9 10">BIGb0408</strain>
    </source>
</reference>
<comment type="similarity">
    <text evidence="6">Belongs to the methyl-accepting chemotaxis (MCP) protein family.</text>
</comment>
<dbReference type="NCBIfam" id="TIGR00229">
    <property type="entry name" value="sensory_box"/>
    <property type="match status" value="1"/>
</dbReference>
<keyword evidence="4" id="KW-0472">Membrane</keyword>
<dbReference type="RefSeq" id="WP_179538922.1">
    <property type="nucleotide sequence ID" value="NZ_JACBYV010000001.1"/>
</dbReference>
<evidence type="ECO:0000256" key="3">
    <source>
        <dbReference type="ARBA" id="ARBA00022989"/>
    </source>
</evidence>
<evidence type="ECO:0000256" key="5">
    <source>
        <dbReference type="ARBA" id="ARBA00023224"/>
    </source>
</evidence>
<dbReference type="SUPFAM" id="SSF55785">
    <property type="entry name" value="PYP-like sensor domain (PAS domain)"/>
    <property type="match status" value="1"/>
</dbReference>
<dbReference type="InterPro" id="IPR004089">
    <property type="entry name" value="MCPsignal_dom"/>
</dbReference>
<feature type="domain" description="Methyl-accepting transducer" evidence="8">
    <location>
        <begin position="240"/>
        <end position="476"/>
    </location>
</feature>
<evidence type="ECO:0000256" key="1">
    <source>
        <dbReference type="ARBA" id="ARBA00004370"/>
    </source>
</evidence>
<keyword evidence="2" id="KW-0812">Transmembrane</keyword>
<dbReference type="InterPro" id="IPR000014">
    <property type="entry name" value="PAS"/>
</dbReference>
<evidence type="ECO:0000256" key="6">
    <source>
        <dbReference type="ARBA" id="ARBA00029447"/>
    </source>
</evidence>
<comment type="subcellular location">
    <subcellularLocation>
        <location evidence="1">Membrane</location>
    </subcellularLocation>
</comment>
<dbReference type="Pfam" id="PF00015">
    <property type="entry name" value="MCPsignal"/>
    <property type="match status" value="1"/>
</dbReference>
<dbReference type="InterPro" id="IPR004090">
    <property type="entry name" value="Chemotax_Me-accpt_rcpt"/>
</dbReference>
<keyword evidence="9" id="KW-0675">Receptor</keyword>
<dbReference type="GO" id="GO:0007165">
    <property type="term" value="P:signal transduction"/>
    <property type="evidence" value="ECO:0007669"/>
    <property type="project" value="UniProtKB-KW"/>
</dbReference>
<keyword evidence="3" id="KW-1133">Transmembrane helix</keyword>
<dbReference type="CDD" id="cd11386">
    <property type="entry name" value="MCP_signal"/>
    <property type="match status" value="1"/>
</dbReference>
<gene>
    <name evidence="9" type="ORF">FHR27_002916</name>
</gene>
<dbReference type="GO" id="GO:0004888">
    <property type="term" value="F:transmembrane signaling receptor activity"/>
    <property type="evidence" value="ECO:0007669"/>
    <property type="project" value="InterPro"/>
</dbReference>
<evidence type="ECO:0000256" key="7">
    <source>
        <dbReference type="PROSITE-ProRule" id="PRU00284"/>
    </source>
</evidence>
<keyword evidence="10" id="KW-1185">Reference proteome</keyword>
<keyword evidence="5 7" id="KW-0807">Transducer</keyword>
<comment type="caution">
    <text evidence="9">The sequence shown here is derived from an EMBL/GenBank/DDBJ whole genome shotgun (WGS) entry which is preliminary data.</text>
</comment>
<dbReference type="PANTHER" id="PTHR32089">
    <property type="entry name" value="METHYL-ACCEPTING CHEMOTAXIS PROTEIN MCPB"/>
    <property type="match status" value="1"/>
</dbReference>
<evidence type="ECO:0000259" key="8">
    <source>
        <dbReference type="PROSITE" id="PS50111"/>
    </source>
</evidence>
<dbReference type="InterPro" id="IPR013655">
    <property type="entry name" value="PAS_fold_3"/>
</dbReference>
<sequence>MNDLSCVSALICRTDLNGRITHCSESFADSHGYRPEELREQPITVLRHEWVPAQVFDSLWLTLRQGSPWMGLICNRARDGSRVWHNLYVKPAYGRDGVQGYGAVYLPTTVDQIERGQQLFDHWRRHGTPLTWRLRIARQCQAHWPAAGVGIGLAACTSFLPSPVFQGAALAVAVIATGIWQRRRQDHALRSVLAEHPKAFSDPLLAELYSTQGGNAALINMALITGEARLQTALSRIGMSGQLLDAHTGALTHLIQQEAQRLEHQRNETDQSVVALSQMTATIQEVSRSLHESLGATQQAVSLSNQGQGLAEQSLSAMQRLNASVEEIACASGELAAATRAIGEITDIISAIAGQTNLLALNAAIEAARAGDAGRGFSVVADEVRQLATRTQQATGRIQPLLLRFNQTTEQTVQLTREGQALATQTTEAVTSVQASFHGVKQALEQISDMNVQIASAMEEQGQVADGLNRQVVQIAELCHQSAAKAQDGHKVSAQIGQQIEALRNLAERFDR</sequence>
<dbReference type="GO" id="GO:0006935">
    <property type="term" value="P:chemotaxis"/>
    <property type="evidence" value="ECO:0007669"/>
    <property type="project" value="InterPro"/>
</dbReference>
<dbReference type="GO" id="GO:0016020">
    <property type="term" value="C:membrane"/>
    <property type="evidence" value="ECO:0007669"/>
    <property type="project" value="UniProtKB-SubCell"/>
</dbReference>
<accession>A0A7Y9XMW7</accession>
<dbReference type="Proteomes" id="UP000578688">
    <property type="component" value="Unassembled WGS sequence"/>
</dbReference>